<keyword evidence="1" id="KW-0812">Transmembrane</keyword>
<reference evidence="2" key="1">
    <citation type="journal article" date="2015" name="Genome Biol. Evol.">
        <title>Organellar Genomes of White Spruce (Picea glauca): Assembly and Annotation.</title>
        <authorList>
            <person name="Jackman S.D."/>
            <person name="Warren R.L."/>
            <person name="Gibb E.A."/>
            <person name="Vandervalk B.P."/>
            <person name="Mohamadi H."/>
            <person name="Chu J."/>
            <person name="Raymond A."/>
            <person name="Pleasance S."/>
            <person name="Coope R."/>
            <person name="Wildung M.R."/>
            <person name="Ritland C.E."/>
            <person name="Bousquet J."/>
            <person name="Jones S.J."/>
            <person name="Bohlmann J."/>
            <person name="Birol I."/>
        </authorList>
    </citation>
    <scope>NUCLEOTIDE SEQUENCE [LARGE SCALE GENOMIC DNA]</scope>
    <source>
        <tissue evidence="2">Flushing bud</tissue>
    </source>
</reference>
<name>A0A117NGV4_PICGL</name>
<dbReference type="AlphaFoldDB" id="A0A117NGV4"/>
<evidence type="ECO:0000256" key="1">
    <source>
        <dbReference type="SAM" id="Phobius"/>
    </source>
</evidence>
<accession>A0A117NGV4</accession>
<protein>
    <submittedName>
        <fullName evidence="2">Uncharacterized protein</fullName>
    </submittedName>
</protein>
<keyword evidence="1" id="KW-1133">Transmembrane helix</keyword>
<keyword evidence="1" id="KW-0472">Membrane</keyword>
<feature type="transmembrane region" description="Helical" evidence="1">
    <location>
        <begin position="12"/>
        <end position="34"/>
    </location>
</feature>
<organism evidence="2">
    <name type="scientific">Picea glauca</name>
    <name type="common">White spruce</name>
    <name type="synonym">Pinus glauca</name>
    <dbReference type="NCBI Taxonomy" id="3330"/>
    <lineage>
        <taxon>Eukaryota</taxon>
        <taxon>Viridiplantae</taxon>
        <taxon>Streptophyta</taxon>
        <taxon>Embryophyta</taxon>
        <taxon>Tracheophyta</taxon>
        <taxon>Spermatophyta</taxon>
        <taxon>Pinopsida</taxon>
        <taxon>Pinidae</taxon>
        <taxon>Conifers I</taxon>
        <taxon>Pinales</taxon>
        <taxon>Pinaceae</taxon>
        <taxon>Picea</taxon>
    </lineage>
</organism>
<comment type="caution">
    <text evidence="2">The sequence shown here is derived from an EMBL/GenBank/DDBJ whole genome shotgun (WGS) entry which is preliminary data.</text>
</comment>
<sequence>MPLNPVLFPPRLLSLLWAVLKLVLFPPYMDLLLLSKLAMDLDLLRALKLNINL</sequence>
<keyword evidence="2" id="KW-0496">Mitochondrion</keyword>
<geneLocation type="mitochondrion" evidence="2"/>
<evidence type="ECO:0000313" key="2">
    <source>
        <dbReference type="EMBL" id="KUM47363.1"/>
    </source>
</evidence>
<gene>
    <name evidence="2" type="ORF">ABT39_MTgene5548</name>
</gene>
<proteinExistence type="predicted"/>
<dbReference type="EMBL" id="LKAM01000007">
    <property type="protein sequence ID" value="KUM47363.1"/>
    <property type="molecule type" value="Genomic_DNA"/>
</dbReference>